<keyword evidence="9" id="KW-0325">Glycoprotein</keyword>
<organism evidence="12 13">
    <name type="scientific">Cellulophaga baltica</name>
    <dbReference type="NCBI Taxonomy" id="76594"/>
    <lineage>
        <taxon>Bacteria</taxon>
        <taxon>Pseudomonadati</taxon>
        <taxon>Bacteroidota</taxon>
        <taxon>Flavobacteriia</taxon>
        <taxon>Flavobacteriales</taxon>
        <taxon>Flavobacteriaceae</taxon>
        <taxon>Cellulophaga</taxon>
    </lineage>
</organism>
<dbReference type="InterPro" id="IPR036941">
    <property type="entry name" value="Rcpt_L-dom_sf"/>
</dbReference>
<gene>
    <name evidence="12" type="ORF">SAMN04487992_105296</name>
</gene>
<evidence type="ECO:0000313" key="12">
    <source>
        <dbReference type="EMBL" id="SDE95825.1"/>
    </source>
</evidence>
<dbReference type="Gene3D" id="3.80.20.20">
    <property type="entry name" value="Receptor L-domain"/>
    <property type="match status" value="2"/>
</dbReference>
<dbReference type="InterPro" id="IPR013783">
    <property type="entry name" value="Ig-like_fold"/>
</dbReference>
<dbReference type="EMBL" id="FNBD01000005">
    <property type="protein sequence ID" value="SDE95825.1"/>
    <property type="molecule type" value="Genomic_DNA"/>
</dbReference>
<evidence type="ECO:0000256" key="8">
    <source>
        <dbReference type="ARBA" id="ARBA00023069"/>
    </source>
</evidence>
<dbReference type="PANTHER" id="PTHR31018:SF3">
    <property type="entry name" value="RECEPTOR PROTEIN-TYROSINE KINASE"/>
    <property type="match status" value="1"/>
</dbReference>
<keyword evidence="5" id="KW-0134">Cell wall</keyword>
<keyword evidence="7" id="KW-0732">Signal</keyword>
<evidence type="ECO:0000256" key="10">
    <source>
        <dbReference type="ARBA" id="ARBA00023273"/>
    </source>
</evidence>
<dbReference type="RefSeq" id="WP_074538375.1">
    <property type="nucleotide sequence ID" value="NZ_FNBD01000005.1"/>
</dbReference>
<dbReference type="GO" id="GO:0030313">
    <property type="term" value="C:cell envelope"/>
    <property type="evidence" value="ECO:0007669"/>
    <property type="project" value="UniProtKB-SubCell"/>
</dbReference>
<keyword evidence="6" id="KW-0964">Secreted</keyword>
<sequence>MKFNIQILTLICFASFFSCSSDDEAPPKIIVVEEEVIEDTAIINLTSEESNEIDFGDVVTNITSTRVFTIHNSGNSDLKIANIIIPDNYTIDLLTSIIPSNQSKEFTVTFTPTDIVDYTDLIKIESNATSGTGSIIIKGIGVNSIYDGSVTLITQDEVEDFAKSGYTEITGALFIGNINNFSPINSLASLNKITEVGSLQVISTTALEDLTGLENLNVTVSIQLLSNSALKNVDALLSVTKLSSYLSLLSNTALTQINGLSNISEIGDNLRVNNHPNLINLDGLANIITVKNKLYIENNSLIENLNGLSSLQSVSSVSIRYNAELYSYCGIKSLLTNKGIGEDYFRPRFNRYNPSSYTIEDFDCEKIIPDGIIHSDTGYGISEQKDIDYLISNDFHGIDGGLIISSENITSLESLSFLKTVSGSIRINDTALTNLNGLENLTNVAQIYILNNLTLSDYCGLSPLIVNGSLGENLYPSSEPFYTVDNLYNPTLADIQNGLCSE</sequence>
<dbReference type="SUPFAM" id="SSF52058">
    <property type="entry name" value="L domain-like"/>
    <property type="match status" value="3"/>
</dbReference>
<accession>A0A1G7H644</accession>
<keyword evidence="4" id="KW-0963">Cytoplasm</keyword>
<evidence type="ECO:0000256" key="3">
    <source>
        <dbReference type="ARBA" id="ARBA00004496"/>
    </source>
</evidence>
<proteinExistence type="predicted"/>
<feature type="domain" description="HYDIN/VesB/CFA65-like Ig-like" evidence="11">
    <location>
        <begin position="50"/>
        <end position="139"/>
    </location>
</feature>
<protein>
    <recommendedName>
        <fullName evidence="11">HYDIN/VesB/CFA65-like Ig-like domain-containing protein</fullName>
    </recommendedName>
</protein>
<dbReference type="Pfam" id="PF22544">
    <property type="entry name" value="HYDIN_VesB_CFA65-like_Ig"/>
    <property type="match status" value="1"/>
</dbReference>
<dbReference type="InterPro" id="IPR053879">
    <property type="entry name" value="HYDIN_VesB_CFA65-like_Ig"/>
</dbReference>
<comment type="subcellular location">
    <subcellularLocation>
        <location evidence="1">Cell projection</location>
        <location evidence="1">Cilium</location>
    </subcellularLocation>
    <subcellularLocation>
        <location evidence="3">Cytoplasm</location>
    </subcellularLocation>
    <subcellularLocation>
        <location evidence="2">Secreted</location>
        <location evidence="2">Cell wall</location>
    </subcellularLocation>
</comment>
<reference evidence="13" key="1">
    <citation type="submission" date="2016-10" db="EMBL/GenBank/DDBJ databases">
        <authorList>
            <person name="Varghese N."/>
            <person name="Submissions S."/>
        </authorList>
    </citation>
    <scope>NUCLEOTIDE SEQUENCE [LARGE SCALE GENOMIC DNA]</scope>
    <source>
        <strain evidence="13">DSM 24729</strain>
    </source>
</reference>
<dbReference type="PROSITE" id="PS51257">
    <property type="entry name" value="PROKAR_LIPOPROTEIN"/>
    <property type="match status" value="1"/>
</dbReference>
<evidence type="ECO:0000256" key="5">
    <source>
        <dbReference type="ARBA" id="ARBA00022512"/>
    </source>
</evidence>
<evidence type="ECO:0000256" key="6">
    <source>
        <dbReference type="ARBA" id="ARBA00022525"/>
    </source>
</evidence>
<evidence type="ECO:0000256" key="1">
    <source>
        <dbReference type="ARBA" id="ARBA00004138"/>
    </source>
</evidence>
<evidence type="ECO:0000313" key="13">
    <source>
        <dbReference type="Proteomes" id="UP000182114"/>
    </source>
</evidence>
<evidence type="ECO:0000256" key="2">
    <source>
        <dbReference type="ARBA" id="ARBA00004191"/>
    </source>
</evidence>
<keyword evidence="10" id="KW-0966">Cell projection</keyword>
<keyword evidence="13" id="KW-1185">Reference proteome</keyword>
<dbReference type="PANTHER" id="PTHR31018">
    <property type="entry name" value="SPORULATION-SPECIFIC PROTEIN-RELATED"/>
    <property type="match status" value="1"/>
</dbReference>
<evidence type="ECO:0000259" key="11">
    <source>
        <dbReference type="Pfam" id="PF22544"/>
    </source>
</evidence>
<dbReference type="AlphaFoldDB" id="A0A1G7H644"/>
<evidence type="ECO:0000256" key="9">
    <source>
        <dbReference type="ARBA" id="ARBA00023180"/>
    </source>
</evidence>
<name>A0A1G7H644_9FLAO</name>
<evidence type="ECO:0000256" key="7">
    <source>
        <dbReference type="ARBA" id="ARBA00022729"/>
    </source>
</evidence>
<evidence type="ECO:0000256" key="4">
    <source>
        <dbReference type="ARBA" id="ARBA00022490"/>
    </source>
</evidence>
<dbReference type="Proteomes" id="UP000182114">
    <property type="component" value="Unassembled WGS sequence"/>
</dbReference>
<dbReference type="Gene3D" id="2.60.40.10">
    <property type="entry name" value="Immunoglobulins"/>
    <property type="match status" value="1"/>
</dbReference>
<dbReference type="InterPro" id="IPR051648">
    <property type="entry name" value="CWI-Assembly_Regulator"/>
</dbReference>
<dbReference type="GO" id="GO:0005737">
    <property type="term" value="C:cytoplasm"/>
    <property type="evidence" value="ECO:0007669"/>
    <property type="project" value="UniProtKB-SubCell"/>
</dbReference>
<keyword evidence="8" id="KW-0969">Cilium</keyword>